<evidence type="ECO:0000256" key="1">
    <source>
        <dbReference type="SAM" id="Phobius"/>
    </source>
</evidence>
<keyword evidence="1" id="KW-0472">Membrane</keyword>
<sequence>MKIPRLAALILTGVIAFVTATLLACLLYIQINRDEFIQYFLDNVNERLTTPVKVGHIDISYWDSFPNISIVLQKVEAGTPESPLVSIGRLSFSFHLWNFLDKNYHIRQLNVDKAEINLLIDENGIRNFDVFKKKVVDEESPQLTIGKVRISNSKIRYEDIRAELLSYWEFSQAHFDIQSINSPQLFSGHWKGTNLKTVYQGFPYLEGRLLEIELLGVRIDKGHLAEIKAWELKEASHNLTGTLTSSSPDDLLLEWAGNTKSLADLLSNIPAGWPADWASYDLEGEATFTGSYTKQNGKPTLVTDFSGQHVRFLYPSRPLAFSDFSLDGRLTTNLQSEGTSLQLQNLSGTMNSFPLKGNATITNMATMHTRAELEGNMTLAQFEKIVPEWGIKSESGTLSYLLGFEGRLDEKATGDWLIDGETTIQDATFSWQSYPLLFREWSGILLFNDRDVAFTETTGKLGNSDLRINGLLRNFHFFYEGKNNLLLVEGKVSANRLDLNELLANKNTTNGEDGAYSLTVSPRLRVKLTAEAETVVFDRFTGKNVNAEVLIQNRQVYVKKLDFSTMGGDIKLTGNLSDQPGDTLLTYFSGEVKNLYIDSVFYVFHDFGQSWMQSKHIKGQLFADFDVDMGVRNNLSFLPDLFRARINARGVNGELINFEPMQELSRLVREDKLGHLTFGEITNQFLIENRRILIPSMDIKSNVSNITLSGTHTFDQQIDYRLKVPLFNRQRRRDNDESFGAIEEDERGNIYAHVKIAGTTDDYRVSYDARSAAKSLIENIKEEGKVLLEEIRKDPAKKPGTLQLKKDEFFEFEADTTKKGN</sequence>
<gene>
    <name evidence="3" type="ORF">RT717_28020</name>
</gene>
<feature type="transmembrane region" description="Helical" evidence="1">
    <location>
        <begin position="7"/>
        <end position="29"/>
    </location>
</feature>
<proteinExistence type="predicted"/>
<dbReference type="Proteomes" id="UP001302349">
    <property type="component" value="Chromosome"/>
</dbReference>
<dbReference type="RefSeq" id="WP_317489614.1">
    <property type="nucleotide sequence ID" value="NZ_CP136051.1"/>
</dbReference>
<feature type="domain" description="AsmA" evidence="2">
    <location>
        <begin position="9"/>
        <end position="371"/>
    </location>
</feature>
<evidence type="ECO:0000313" key="3">
    <source>
        <dbReference type="EMBL" id="WOK06921.1"/>
    </source>
</evidence>
<dbReference type="PANTHER" id="PTHR30441:SF8">
    <property type="entry name" value="DUF748 DOMAIN-CONTAINING PROTEIN"/>
    <property type="match status" value="1"/>
</dbReference>
<dbReference type="InterPro" id="IPR052894">
    <property type="entry name" value="AsmA-related"/>
</dbReference>
<dbReference type="EMBL" id="CP136051">
    <property type="protein sequence ID" value="WOK06921.1"/>
    <property type="molecule type" value="Genomic_DNA"/>
</dbReference>
<evidence type="ECO:0000259" key="2">
    <source>
        <dbReference type="Pfam" id="PF05170"/>
    </source>
</evidence>
<dbReference type="PANTHER" id="PTHR30441">
    <property type="entry name" value="DUF748 DOMAIN-CONTAINING PROTEIN"/>
    <property type="match status" value="1"/>
</dbReference>
<keyword evidence="1" id="KW-0812">Transmembrane</keyword>
<dbReference type="InterPro" id="IPR007844">
    <property type="entry name" value="AsmA"/>
</dbReference>
<accession>A0ABZ0ITA4</accession>
<evidence type="ECO:0000313" key="4">
    <source>
        <dbReference type="Proteomes" id="UP001302349"/>
    </source>
</evidence>
<dbReference type="PROSITE" id="PS51257">
    <property type="entry name" value="PROKAR_LIPOPROTEIN"/>
    <property type="match status" value="1"/>
</dbReference>
<organism evidence="3 4">
    <name type="scientific">Imperialibacter roseus</name>
    <dbReference type="NCBI Taxonomy" id="1324217"/>
    <lineage>
        <taxon>Bacteria</taxon>
        <taxon>Pseudomonadati</taxon>
        <taxon>Bacteroidota</taxon>
        <taxon>Cytophagia</taxon>
        <taxon>Cytophagales</taxon>
        <taxon>Flammeovirgaceae</taxon>
        <taxon>Imperialibacter</taxon>
    </lineage>
</organism>
<name>A0ABZ0ITA4_9BACT</name>
<dbReference type="Pfam" id="PF05170">
    <property type="entry name" value="AsmA"/>
    <property type="match status" value="1"/>
</dbReference>
<keyword evidence="1" id="KW-1133">Transmembrane helix</keyword>
<reference evidence="3 4" key="1">
    <citation type="journal article" date="2023" name="Microbiol. Resour. Announc.">
        <title>Complete Genome Sequence of Imperialibacter roseus strain P4T.</title>
        <authorList>
            <person name="Tizabi D.R."/>
            <person name="Bachvaroff T."/>
            <person name="Hill R.T."/>
        </authorList>
    </citation>
    <scope>NUCLEOTIDE SEQUENCE [LARGE SCALE GENOMIC DNA]</scope>
    <source>
        <strain evidence="3 4">P4T</strain>
    </source>
</reference>
<protein>
    <submittedName>
        <fullName evidence="3">AsmA-like C-terminal region-containing protein</fullName>
    </submittedName>
</protein>
<keyword evidence="4" id="KW-1185">Reference proteome</keyword>